<evidence type="ECO:0000256" key="14">
    <source>
        <dbReference type="ARBA" id="ARBA00023136"/>
    </source>
</evidence>
<dbReference type="FunFam" id="3.40.50.300:FF:001790">
    <property type="entry name" value="Protein translocase subunit SecA"/>
    <property type="match status" value="1"/>
</dbReference>
<dbReference type="InterPro" id="IPR011116">
    <property type="entry name" value="SecA_Wing/Scaffold"/>
</dbReference>
<evidence type="ECO:0000256" key="10">
    <source>
        <dbReference type="ARBA" id="ARBA00022840"/>
    </source>
</evidence>
<keyword evidence="4 15" id="KW-1003">Cell membrane</keyword>
<dbReference type="InterPro" id="IPR044722">
    <property type="entry name" value="SecA_SF2_C"/>
</dbReference>
<comment type="catalytic activity">
    <reaction evidence="15">
        <text>ATP + H2O + cellular proteinSide 1 = ADP + phosphate + cellular proteinSide 2.</text>
        <dbReference type="EC" id="7.4.2.8"/>
    </reaction>
</comment>
<evidence type="ECO:0000256" key="15">
    <source>
        <dbReference type="HAMAP-Rule" id="MF_01382"/>
    </source>
</evidence>
<dbReference type="PROSITE" id="PS51196">
    <property type="entry name" value="SECA_MOTOR_DEAD"/>
    <property type="match status" value="1"/>
</dbReference>
<dbReference type="GO" id="GO:0006605">
    <property type="term" value="P:protein targeting"/>
    <property type="evidence" value="ECO:0007669"/>
    <property type="project" value="UniProtKB-UniRule"/>
</dbReference>
<dbReference type="InterPro" id="IPR000185">
    <property type="entry name" value="SecA"/>
</dbReference>
<accession>A0A8J7TSN9</accession>
<dbReference type="GO" id="GO:0005524">
    <property type="term" value="F:ATP binding"/>
    <property type="evidence" value="ECO:0007669"/>
    <property type="project" value="UniProtKB-UniRule"/>
</dbReference>
<keyword evidence="10 15" id="KW-0067">ATP-binding</keyword>
<dbReference type="Proteomes" id="UP000664414">
    <property type="component" value="Unassembled WGS sequence"/>
</dbReference>
<dbReference type="HAMAP" id="MF_01382">
    <property type="entry name" value="SecA"/>
    <property type="match status" value="1"/>
</dbReference>
<dbReference type="NCBIfam" id="NF009538">
    <property type="entry name" value="PRK12904.1"/>
    <property type="match status" value="1"/>
</dbReference>
<protein>
    <recommendedName>
        <fullName evidence="15 16">Protein translocase subunit SecA</fullName>
        <ecNumber evidence="15">7.4.2.8</ecNumber>
    </recommendedName>
</protein>
<keyword evidence="11 15" id="KW-0653">Protein transport</keyword>
<keyword evidence="7" id="KW-0479">Metal-binding</keyword>
<feature type="binding site" evidence="15">
    <location>
        <begin position="105"/>
        <end position="109"/>
    </location>
    <ligand>
        <name>ATP</name>
        <dbReference type="ChEBI" id="CHEBI:30616"/>
    </ligand>
</feature>
<evidence type="ECO:0000256" key="5">
    <source>
        <dbReference type="ARBA" id="ARBA00022490"/>
    </source>
</evidence>
<dbReference type="CDD" id="cd17928">
    <property type="entry name" value="DEXDc_SecA"/>
    <property type="match status" value="1"/>
</dbReference>
<dbReference type="InterPro" id="IPR004027">
    <property type="entry name" value="SEC_C_motif"/>
</dbReference>
<dbReference type="InterPro" id="IPR011115">
    <property type="entry name" value="SecA_DEAD"/>
</dbReference>
<dbReference type="Pfam" id="PF01043">
    <property type="entry name" value="SecA_PP_bind"/>
    <property type="match status" value="1"/>
</dbReference>
<proteinExistence type="inferred from homology"/>
<keyword evidence="5 15" id="KW-0963">Cytoplasm</keyword>
<comment type="similarity">
    <text evidence="2 15 16">Belongs to the SecA family.</text>
</comment>
<evidence type="ECO:0000313" key="21">
    <source>
        <dbReference type="EMBL" id="MBN9412556.1"/>
    </source>
</evidence>
<dbReference type="GO" id="GO:0031522">
    <property type="term" value="C:cell envelope Sec protein transport complex"/>
    <property type="evidence" value="ECO:0007669"/>
    <property type="project" value="TreeGrafter"/>
</dbReference>
<keyword evidence="6" id="KW-0997">Cell inner membrane</keyword>
<evidence type="ECO:0000256" key="9">
    <source>
        <dbReference type="ARBA" id="ARBA00022833"/>
    </source>
</evidence>
<feature type="domain" description="Helicase ATP-binding" evidence="18">
    <location>
        <begin position="89"/>
        <end position="247"/>
    </location>
</feature>
<dbReference type="EMBL" id="JAFKGL010000011">
    <property type="protein sequence ID" value="MBN9412556.1"/>
    <property type="molecule type" value="Genomic_DNA"/>
</dbReference>
<dbReference type="Pfam" id="PF21090">
    <property type="entry name" value="P-loop_SecA"/>
    <property type="match status" value="1"/>
</dbReference>
<evidence type="ECO:0000256" key="6">
    <source>
        <dbReference type="ARBA" id="ARBA00022519"/>
    </source>
</evidence>
<evidence type="ECO:0000256" key="1">
    <source>
        <dbReference type="ARBA" id="ARBA00001947"/>
    </source>
</evidence>
<feature type="compositionally biased region" description="Basic residues" evidence="17">
    <location>
        <begin position="918"/>
        <end position="928"/>
    </location>
</feature>
<dbReference type="GO" id="GO:0005829">
    <property type="term" value="C:cytosol"/>
    <property type="evidence" value="ECO:0007669"/>
    <property type="project" value="TreeGrafter"/>
</dbReference>
<feature type="domain" description="Helicase C-terminal" evidence="19">
    <location>
        <begin position="424"/>
        <end position="620"/>
    </location>
</feature>
<feature type="region of interest" description="Disordered" evidence="17">
    <location>
        <begin position="858"/>
        <end position="928"/>
    </location>
</feature>
<keyword evidence="9" id="KW-0862">Zinc</keyword>
<dbReference type="Gene3D" id="3.90.1440.10">
    <property type="entry name" value="SecA, preprotein cross-linking domain"/>
    <property type="match status" value="1"/>
</dbReference>
<evidence type="ECO:0000256" key="4">
    <source>
        <dbReference type="ARBA" id="ARBA00022475"/>
    </source>
</evidence>
<keyword evidence="13 15" id="KW-0811">Translocation</keyword>
<evidence type="ECO:0000256" key="2">
    <source>
        <dbReference type="ARBA" id="ARBA00007650"/>
    </source>
</evidence>
<evidence type="ECO:0000259" key="19">
    <source>
        <dbReference type="PROSITE" id="PS51194"/>
    </source>
</evidence>
<evidence type="ECO:0000313" key="22">
    <source>
        <dbReference type="Proteomes" id="UP000664414"/>
    </source>
</evidence>
<dbReference type="SUPFAM" id="SSF81886">
    <property type="entry name" value="Helical scaffold and wing domains of SecA"/>
    <property type="match status" value="1"/>
</dbReference>
<name>A0A8J7TSN9_9PROT</name>
<dbReference type="Gene3D" id="1.10.3060.10">
    <property type="entry name" value="Helical scaffold and wing domains of SecA"/>
    <property type="match status" value="1"/>
</dbReference>
<keyword evidence="8 15" id="KW-0547">Nucleotide-binding</keyword>
<dbReference type="NCBIfam" id="TIGR00963">
    <property type="entry name" value="secA"/>
    <property type="match status" value="1"/>
</dbReference>
<comment type="function">
    <text evidence="15">Part of the Sec protein translocase complex. Interacts with the SecYEG preprotein conducting channel. Has a central role in coupling the hydrolysis of ATP to the transfer of proteins into and across the cell membrane, serving both as a receptor for the preprotein-SecB complex and as an ATP-driven molecular motor driving the stepwise translocation of polypeptide chains across the membrane.</text>
</comment>
<evidence type="ECO:0000256" key="17">
    <source>
        <dbReference type="SAM" id="MobiDB-lite"/>
    </source>
</evidence>
<dbReference type="InterPro" id="IPR014001">
    <property type="entry name" value="Helicase_ATP-bd"/>
</dbReference>
<dbReference type="FunFam" id="1.10.3060.10:FF:000003">
    <property type="entry name" value="Protein translocase subunit SecA"/>
    <property type="match status" value="1"/>
</dbReference>
<dbReference type="InterPro" id="IPR036266">
    <property type="entry name" value="SecA_Wing/Scaffold_sf"/>
</dbReference>
<dbReference type="AlphaFoldDB" id="A0A8J7TSN9"/>
<dbReference type="InterPro" id="IPR027417">
    <property type="entry name" value="P-loop_NTPase"/>
</dbReference>
<keyword evidence="3 15" id="KW-0813">Transport</keyword>
<dbReference type="EC" id="7.4.2.8" evidence="15"/>
<dbReference type="CDD" id="cd18803">
    <property type="entry name" value="SF2_C_secA"/>
    <property type="match status" value="1"/>
</dbReference>
<keyword evidence="14 15" id="KW-0472">Membrane</keyword>
<dbReference type="PROSITE" id="PS01312">
    <property type="entry name" value="SECA"/>
    <property type="match status" value="1"/>
</dbReference>
<comment type="subunit">
    <text evidence="15">Monomer and homodimer. Part of the essential Sec protein translocation apparatus which comprises SecA, SecYEG and auxiliary proteins SecDF-YajC and YidC.</text>
</comment>
<evidence type="ECO:0000259" key="20">
    <source>
        <dbReference type="PROSITE" id="PS51196"/>
    </source>
</evidence>
<dbReference type="GO" id="GO:0046872">
    <property type="term" value="F:metal ion binding"/>
    <property type="evidence" value="ECO:0007669"/>
    <property type="project" value="UniProtKB-KW"/>
</dbReference>
<evidence type="ECO:0000256" key="12">
    <source>
        <dbReference type="ARBA" id="ARBA00022967"/>
    </source>
</evidence>
<feature type="domain" description="SecA family profile" evidence="20">
    <location>
        <begin position="3"/>
        <end position="612"/>
    </location>
</feature>
<evidence type="ECO:0000256" key="13">
    <source>
        <dbReference type="ARBA" id="ARBA00023010"/>
    </source>
</evidence>
<evidence type="ECO:0000259" key="18">
    <source>
        <dbReference type="PROSITE" id="PS51192"/>
    </source>
</evidence>
<dbReference type="GO" id="GO:0017038">
    <property type="term" value="P:protein import"/>
    <property type="evidence" value="ECO:0007669"/>
    <property type="project" value="InterPro"/>
</dbReference>
<dbReference type="PANTHER" id="PTHR30612:SF0">
    <property type="entry name" value="CHLOROPLAST PROTEIN-TRANSPORTING ATPASE"/>
    <property type="match status" value="1"/>
</dbReference>
<feature type="binding site" evidence="15">
    <location>
        <position position="499"/>
    </location>
    <ligand>
        <name>ATP</name>
        <dbReference type="ChEBI" id="CHEBI:30616"/>
    </ligand>
</feature>
<evidence type="ECO:0000256" key="16">
    <source>
        <dbReference type="RuleBase" id="RU003874"/>
    </source>
</evidence>
<evidence type="ECO:0000256" key="3">
    <source>
        <dbReference type="ARBA" id="ARBA00022448"/>
    </source>
</evidence>
<dbReference type="SMART" id="SM00957">
    <property type="entry name" value="SecA_DEAD"/>
    <property type="match status" value="1"/>
</dbReference>
<organism evidence="21 22">
    <name type="scientific">Candidatus Paracaedimonas acanthamoebae</name>
    <dbReference type="NCBI Taxonomy" id="244581"/>
    <lineage>
        <taxon>Bacteria</taxon>
        <taxon>Pseudomonadati</taxon>
        <taxon>Pseudomonadota</taxon>
        <taxon>Alphaproteobacteria</taxon>
        <taxon>Holosporales</taxon>
        <taxon>Caedimonadaceae</taxon>
        <taxon>Candidatus Paracaedimonas</taxon>
    </lineage>
</organism>
<reference evidence="21" key="1">
    <citation type="submission" date="2021-02" db="EMBL/GenBank/DDBJ databases">
        <title>Thiocyanate and organic carbon inputs drive convergent selection for specific autotrophic Afipia and Thiobacillus strains within complex microbiomes.</title>
        <authorList>
            <person name="Huddy R.J."/>
            <person name="Sachdeva R."/>
            <person name="Kadzinga F."/>
            <person name="Kantor R.S."/>
            <person name="Harrison S.T.L."/>
            <person name="Banfield J.F."/>
        </authorList>
    </citation>
    <scope>NUCLEOTIDE SEQUENCE</scope>
    <source>
        <strain evidence="21">SCN18_10_11_15_R4_P_38_20</strain>
    </source>
</reference>
<dbReference type="SMART" id="SM00958">
    <property type="entry name" value="SecA_PP_bind"/>
    <property type="match status" value="1"/>
</dbReference>
<evidence type="ECO:0000256" key="7">
    <source>
        <dbReference type="ARBA" id="ARBA00022723"/>
    </source>
</evidence>
<dbReference type="Pfam" id="PF07516">
    <property type="entry name" value="SecA_SW"/>
    <property type="match status" value="1"/>
</dbReference>
<gene>
    <name evidence="15 21" type="primary">secA</name>
    <name evidence="21" type="ORF">J0H12_01340</name>
</gene>
<dbReference type="InterPro" id="IPR020937">
    <property type="entry name" value="SecA_CS"/>
</dbReference>
<keyword evidence="12 15" id="KW-1278">Translocase</keyword>
<dbReference type="InterPro" id="IPR011130">
    <property type="entry name" value="SecA_preprotein_X-link_dom"/>
</dbReference>
<dbReference type="SUPFAM" id="SSF52540">
    <property type="entry name" value="P-loop containing nucleoside triphosphate hydrolases"/>
    <property type="match status" value="2"/>
</dbReference>
<dbReference type="InterPro" id="IPR036670">
    <property type="entry name" value="SecA_X-link_sf"/>
</dbReference>
<comment type="caution">
    <text evidence="21">The sequence shown here is derived from an EMBL/GenBank/DDBJ whole genome shotgun (WGS) entry which is preliminary data.</text>
</comment>
<feature type="compositionally biased region" description="Basic and acidic residues" evidence="17">
    <location>
        <begin position="886"/>
        <end position="905"/>
    </location>
</feature>
<evidence type="ECO:0000256" key="11">
    <source>
        <dbReference type="ARBA" id="ARBA00022927"/>
    </source>
</evidence>
<dbReference type="GO" id="GO:0005886">
    <property type="term" value="C:plasma membrane"/>
    <property type="evidence" value="ECO:0007669"/>
    <property type="project" value="UniProtKB-SubCell"/>
</dbReference>
<dbReference type="Pfam" id="PF02810">
    <property type="entry name" value="SEC-C"/>
    <property type="match status" value="1"/>
</dbReference>
<dbReference type="PROSITE" id="PS51192">
    <property type="entry name" value="HELICASE_ATP_BIND_1"/>
    <property type="match status" value="1"/>
</dbReference>
<dbReference type="PRINTS" id="PR00906">
    <property type="entry name" value="SECA"/>
</dbReference>
<dbReference type="Gene3D" id="3.40.50.300">
    <property type="entry name" value="P-loop containing nucleotide triphosphate hydrolases"/>
    <property type="match status" value="2"/>
</dbReference>
<dbReference type="GO" id="GO:0043952">
    <property type="term" value="P:protein transport by the Sec complex"/>
    <property type="evidence" value="ECO:0007669"/>
    <property type="project" value="TreeGrafter"/>
</dbReference>
<dbReference type="FunFam" id="3.40.50.300:FF:000334">
    <property type="entry name" value="Protein translocase subunit SecA"/>
    <property type="match status" value="1"/>
</dbReference>
<sequence length="928" mass="105871">MFVSFIQKVFGSANERTIKKLKPQIEAINALEPDLQKLSDTELKARTGWFKERLAKGESLDTLLEEAFATVREASKRIMNMRHFDVQLMGGIMLHKGNVIEMATGEGKTLIATLPAYLNALEGKGVHVVTVNDYLAQRDANWMGKIYEFLGLSVGCIQHELSDAERQDAYNRDITYVTNNELGFDYLRDNMKFRLSDMAQRSFNYAIVDEVDSILIDEARTPLIISGPAEDSSELYQQVNTLIPQLTATDYEKEEKSRSVTLTEQGSQRIEQLLENIGLLKGGSLYEIQNISLVHHVNQALRAHKLFTKDVDYMVKDDKVIIIDEFTGRMMEGRRYSEGLHQALEAKERVSIQMENQTLASITFQNLFRIYSKLSGMTGTAKTEAAEFSDIYKLDVVQIPTNLPMSRQDLDDEVYRTATEKYNAIITLIEECRQKKQPILVGTTSIEKSELISTLLKQRKIPHQVLNARYHEQEAVIVAQAGRSGAITIATNMAGRGTDIKLGGNLEMRLSQELENVTDAKERERLTQKIREELLQAEQEVKAAGGLYVIGTERHESRRIDNQLRGRAGRQGDPGKSKFFLSLEDDLMRIFGSDRLDNMLQKLGLEEGEAIIHPWINKALERAQQKVEGRNYDIRKHLLKYDDVMNDQRKIIYEQRREMMETDDVSELVQHMREDVIDKLISTFIPANVYPDQWEVKGLHEECLRLFNLDLPLSEWAQEEGIADEALKQRIVNAVSEKLSAKETLYGTSMMHMAEKSILLRVLDQAWKDHLHGLDHLRQGINLRAYAQRDPLNEYKHEAFLMFQEMLSRAREMVVSALSHLELYQQTEEEIFEDAVEDLEEQNKKIKLGQSEFSEIKATKKAPQSLKSRLTDAKRKQKTLSSSGSSKEKKATSKKDAPKKSDEAAPTRNSLCPCGSGKRYKHCHGQDA</sequence>
<comment type="subcellular location">
    <subcellularLocation>
        <location evidence="15">Cell membrane</location>
        <topology evidence="15">Peripheral membrane protein</topology>
        <orientation evidence="15">Cytoplasmic side</orientation>
    </subcellularLocation>
    <subcellularLocation>
        <location evidence="15">Cytoplasm</location>
    </subcellularLocation>
    <text evidence="15">Distribution is 50-50.</text>
</comment>
<feature type="binding site" evidence="15">
    <location>
        <position position="87"/>
    </location>
    <ligand>
        <name>ATP</name>
        <dbReference type="ChEBI" id="CHEBI:30616"/>
    </ligand>
</feature>
<dbReference type="InterPro" id="IPR014018">
    <property type="entry name" value="SecA_motor_DEAD"/>
</dbReference>
<dbReference type="GO" id="GO:0008564">
    <property type="term" value="F:protein-exporting ATPase activity"/>
    <property type="evidence" value="ECO:0007669"/>
    <property type="project" value="UniProtKB-EC"/>
</dbReference>
<dbReference type="SUPFAM" id="SSF81767">
    <property type="entry name" value="Pre-protein crosslinking domain of SecA"/>
    <property type="match status" value="1"/>
</dbReference>
<comment type="cofactor">
    <cofactor evidence="1">
        <name>Zn(2+)</name>
        <dbReference type="ChEBI" id="CHEBI:29105"/>
    </cofactor>
</comment>
<dbReference type="Pfam" id="PF07517">
    <property type="entry name" value="SecA_DEAD"/>
    <property type="match status" value="1"/>
</dbReference>
<dbReference type="PANTHER" id="PTHR30612">
    <property type="entry name" value="SECA INNER MEMBRANE COMPONENT OF SEC PROTEIN SECRETION SYSTEM"/>
    <property type="match status" value="1"/>
</dbReference>
<dbReference type="GO" id="GO:0065002">
    <property type="term" value="P:intracellular protein transmembrane transport"/>
    <property type="evidence" value="ECO:0007669"/>
    <property type="project" value="UniProtKB-UniRule"/>
</dbReference>
<dbReference type="InterPro" id="IPR001650">
    <property type="entry name" value="Helicase_C-like"/>
</dbReference>
<dbReference type="PROSITE" id="PS51194">
    <property type="entry name" value="HELICASE_CTER"/>
    <property type="match status" value="1"/>
</dbReference>
<evidence type="ECO:0000256" key="8">
    <source>
        <dbReference type="ARBA" id="ARBA00022741"/>
    </source>
</evidence>
<dbReference type="FunFam" id="3.90.1440.10:FF:000001">
    <property type="entry name" value="Preprotein translocase subunit SecA"/>
    <property type="match status" value="1"/>
</dbReference>